<feature type="signal peptide" evidence="6">
    <location>
        <begin position="1"/>
        <end position="19"/>
    </location>
</feature>
<evidence type="ECO:0000259" key="7">
    <source>
        <dbReference type="PROSITE" id="PS51041"/>
    </source>
</evidence>
<dbReference type="Pfam" id="PF01391">
    <property type="entry name" value="Collagen"/>
    <property type="match status" value="2"/>
</dbReference>
<dbReference type="PANTHER" id="PTHR15427">
    <property type="entry name" value="EMILIN ELASTIN MICROFIBRIL INTERFACE-LOCATED PROTEIN ELASTIN MICROFIBRIL INTERFACER"/>
    <property type="match status" value="1"/>
</dbReference>
<comment type="subcellular location">
    <subcellularLocation>
        <location evidence="1">Secreted</location>
    </subcellularLocation>
</comment>
<protein>
    <submittedName>
        <fullName evidence="8">EMI domain-containing protein 1 isoform C</fullName>
    </submittedName>
</protein>
<keyword evidence="3 6" id="KW-0732">Signal</keyword>
<evidence type="ECO:0000256" key="1">
    <source>
        <dbReference type="ARBA" id="ARBA00004613"/>
    </source>
</evidence>
<feature type="region of interest" description="Disordered" evidence="5">
    <location>
        <begin position="320"/>
        <end position="400"/>
    </location>
</feature>
<proteinExistence type="predicted"/>
<evidence type="ECO:0000313" key="9">
    <source>
        <dbReference type="Proteomes" id="UP000050525"/>
    </source>
</evidence>
<evidence type="ECO:0000256" key="3">
    <source>
        <dbReference type="ARBA" id="ARBA00022729"/>
    </source>
</evidence>
<dbReference type="InterPro" id="IPR008160">
    <property type="entry name" value="Collagen"/>
</dbReference>
<feature type="compositionally biased region" description="Low complexity" evidence="5">
    <location>
        <begin position="232"/>
        <end position="250"/>
    </location>
</feature>
<keyword evidence="9" id="KW-1185">Reference proteome</keyword>
<reference evidence="8 9" key="1">
    <citation type="journal article" date="2012" name="Genome Biol.">
        <title>Sequencing three crocodilian genomes to illuminate the evolution of archosaurs and amniotes.</title>
        <authorList>
            <person name="St John J.A."/>
            <person name="Braun E.L."/>
            <person name="Isberg S.R."/>
            <person name="Miles L.G."/>
            <person name="Chong A.Y."/>
            <person name="Gongora J."/>
            <person name="Dalzell P."/>
            <person name="Moran C."/>
            <person name="Bed'hom B."/>
            <person name="Abzhanov A."/>
            <person name="Burgess S.C."/>
            <person name="Cooksey A.M."/>
            <person name="Castoe T.A."/>
            <person name="Crawford N.G."/>
            <person name="Densmore L.D."/>
            <person name="Drew J.C."/>
            <person name="Edwards S.V."/>
            <person name="Faircloth B.C."/>
            <person name="Fujita M.K."/>
            <person name="Greenwold M.J."/>
            <person name="Hoffmann F.G."/>
            <person name="Howard J.M."/>
            <person name="Iguchi T."/>
            <person name="Janes D.E."/>
            <person name="Khan S.Y."/>
            <person name="Kohno S."/>
            <person name="de Koning A.J."/>
            <person name="Lance S.L."/>
            <person name="McCarthy F.M."/>
            <person name="McCormack J.E."/>
            <person name="Merchant M.E."/>
            <person name="Peterson D.G."/>
            <person name="Pollock D.D."/>
            <person name="Pourmand N."/>
            <person name="Raney B.J."/>
            <person name="Roessler K.A."/>
            <person name="Sanford J.R."/>
            <person name="Sawyer R.H."/>
            <person name="Schmidt C.J."/>
            <person name="Triplett E.W."/>
            <person name="Tuberville T.D."/>
            <person name="Venegas-Anaya M."/>
            <person name="Howard J.T."/>
            <person name="Jarvis E.D."/>
            <person name="Guillette L.J.Jr."/>
            <person name="Glenn T.C."/>
            <person name="Green R.E."/>
            <person name="Ray D.A."/>
        </authorList>
    </citation>
    <scope>NUCLEOTIDE SEQUENCE [LARGE SCALE GENOMIC DNA]</scope>
    <source>
        <strain evidence="8">KSC_2009_1</strain>
    </source>
</reference>
<feature type="compositionally biased region" description="Basic and acidic residues" evidence="5">
    <location>
        <begin position="380"/>
        <end position="395"/>
    </location>
</feature>
<dbReference type="AlphaFoldDB" id="A0A151N4N3"/>
<accession>A0A151N4N3</accession>
<feature type="domain" description="EMI" evidence="7">
    <location>
        <begin position="31"/>
        <end position="104"/>
    </location>
</feature>
<evidence type="ECO:0000256" key="5">
    <source>
        <dbReference type="SAM" id="MobiDB-lite"/>
    </source>
</evidence>
<organism evidence="8 9">
    <name type="scientific">Alligator mississippiensis</name>
    <name type="common">American alligator</name>
    <dbReference type="NCBI Taxonomy" id="8496"/>
    <lineage>
        <taxon>Eukaryota</taxon>
        <taxon>Metazoa</taxon>
        <taxon>Chordata</taxon>
        <taxon>Craniata</taxon>
        <taxon>Vertebrata</taxon>
        <taxon>Euteleostomi</taxon>
        <taxon>Archelosauria</taxon>
        <taxon>Archosauria</taxon>
        <taxon>Crocodylia</taxon>
        <taxon>Alligatoridae</taxon>
        <taxon>Alligatorinae</taxon>
        <taxon>Alligator</taxon>
    </lineage>
</organism>
<feature type="compositionally biased region" description="Low complexity" evidence="5">
    <location>
        <begin position="263"/>
        <end position="280"/>
    </location>
</feature>
<dbReference type="PROSITE" id="PS51041">
    <property type="entry name" value="EMI"/>
    <property type="match status" value="1"/>
</dbReference>
<dbReference type="GO" id="GO:0005576">
    <property type="term" value="C:extracellular region"/>
    <property type="evidence" value="ECO:0007669"/>
    <property type="project" value="UniProtKB-SubCell"/>
</dbReference>
<name>A0A151N4N3_ALLMI</name>
<sequence>MRCLRAALWLCCLLPEVSCTWNLAGLQYSNRRNWCSYTVTRTVSCHVQNGTFLQRVFQTCRWPMGCNGGSYRTIVRPTYKVAYKTFTALEWRCCPGHTGANCEEETISYADPQEASRPSIPLRRNSHRPATYSGCLNCSKVMELTARLNTLEAKMALLSAAEPATSPAPNKHLLTKGPAHSDSIQLWGSPATHGSPGDEGVRGSPQGERLAGVLPSQDRKTGSQGPPGPSGPKGDTGSRGPSGVPGVRGPAGPPGPPGPPGSPGRDGVRGIPGEKGLPGLPGLPGPPGPPIPVGPVIPQIPDPRDPLLSNTFTEAGSISIVGPAGPPGPLGPIGPPGPIGLPGPAGRDGLPGAPGADGAAGLPGEKGDRGPQGFPGSRGLDGERGEPGPKGEPGEKGTWGEGLHQLREALKILAERVLILETMIGLYAGGFPALCICPGDWPQAISLQTFLQQQAQLELLARRVTLLEAIIWPEPDPGSGAGPFTTSSPNFYRGKRSGLAAYRIISRQLSQKGQDERQ</sequence>
<dbReference type="Pfam" id="PF07546">
    <property type="entry name" value="EMI"/>
    <property type="match status" value="1"/>
</dbReference>
<dbReference type="PANTHER" id="PTHR15427:SF23">
    <property type="entry name" value="EMI DOMAIN-CONTAINING PROTEIN 1"/>
    <property type="match status" value="1"/>
</dbReference>
<feature type="compositionally biased region" description="Low complexity" evidence="5">
    <location>
        <begin position="342"/>
        <end position="363"/>
    </location>
</feature>
<evidence type="ECO:0000256" key="6">
    <source>
        <dbReference type="SAM" id="SignalP"/>
    </source>
</evidence>
<evidence type="ECO:0000313" key="8">
    <source>
        <dbReference type="EMBL" id="KYO31786.1"/>
    </source>
</evidence>
<comment type="caution">
    <text evidence="8">The sequence shown here is derived from an EMBL/GenBank/DDBJ whole genome shotgun (WGS) entry which is preliminary data.</text>
</comment>
<feature type="chain" id="PRO_5007585733" evidence="6">
    <location>
        <begin position="20"/>
        <end position="518"/>
    </location>
</feature>
<dbReference type="InterPro" id="IPR011489">
    <property type="entry name" value="EMI_domain"/>
</dbReference>
<feature type="compositionally biased region" description="Pro residues" evidence="5">
    <location>
        <begin position="251"/>
        <end position="262"/>
    </location>
</feature>
<gene>
    <name evidence="8" type="primary">EMID1-1</name>
    <name evidence="8" type="ORF">Y1Q_0022855</name>
</gene>
<feature type="compositionally biased region" description="Pro residues" evidence="5">
    <location>
        <begin position="324"/>
        <end position="341"/>
    </location>
</feature>
<evidence type="ECO:0000256" key="4">
    <source>
        <dbReference type="ARBA" id="ARBA00023157"/>
    </source>
</evidence>
<dbReference type="STRING" id="8496.A0A151N4N3"/>
<keyword evidence="4" id="KW-1015">Disulfide bond</keyword>
<dbReference type="Proteomes" id="UP000050525">
    <property type="component" value="Unassembled WGS sequence"/>
</dbReference>
<dbReference type="EMBL" id="AKHW03004053">
    <property type="protein sequence ID" value="KYO31786.1"/>
    <property type="molecule type" value="Genomic_DNA"/>
</dbReference>
<feature type="compositionally biased region" description="Pro residues" evidence="5">
    <location>
        <begin position="281"/>
        <end position="301"/>
    </location>
</feature>
<feature type="region of interest" description="Disordered" evidence="5">
    <location>
        <begin position="162"/>
        <end position="303"/>
    </location>
</feature>
<dbReference type="InterPro" id="IPR050392">
    <property type="entry name" value="Collagen/C1q_domain"/>
</dbReference>
<keyword evidence="2" id="KW-0964">Secreted</keyword>
<evidence type="ECO:0000256" key="2">
    <source>
        <dbReference type="ARBA" id="ARBA00022525"/>
    </source>
</evidence>